<dbReference type="eggNOG" id="ENOG502QRSY">
    <property type="taxonomic scope" value="Eukaryota"/>
</dbReference>
<dbReference type="CDD" id="cd00831">
    <property type="entry name" value="CHS_like"/>
    <property type="match status" value="1"/>
</dbReference>
<dbReference type="FunFam" id="3.40.47.10:FF:000014">
    <property type="entry name" value="Chalcone synthase 1"/>
    <property type="match status" value="1"/>
</dbReference>
<dbReference type="InterPro" id="IPR011141">
    <property type="entry name" value="Polyketide_synthase_type-III"/>
</dbReference>
<dbReference type="FunFam" id="3.40.47.10:FF:000025">
    <property type="entry name" value="Chalcone synthase 2"/>
    <property type="match status" value="1"/>
</dbReference>
<reference evidence="6" key="1">
    <citation type="journal article" date="2009" name="Rice">
        <title>De Novo Next Generation Sequencing of Plant Genomes.</title>
        <authorList>
            <person name="Rounsley S."/>
            <person name="Marri P.R."/>
            <person name="Yu Y."/>
            <person name="He R."/>
            <person name="Sisneros N."/>
            <person name="Goicoechea J.L."/>
            <person name="Lee S.J."/>
            <person name="Angelova A."/>
            <person name="Kudrna D."/>
            <person name="Luo M."/>
            <person name="Affourtit J."/>
            <person name="Desany B."/>
            <person name="Knight J."/>
            <person name="Niazi F."/>
            <person name="Egholm M."/>
            <person name="Wing R.A."/>
        </authorList>
    </citation>
    <scope>NUCLEOTIDE SEQUENCE [LARGE SCALE GENOMIC DNA]</scope>
    <source>
        <strain evidence="6">cv. IRGC 105608</strain>
    </source>
</reference>
<proteinExistence type="inferred from homology"/>
<protein>
    <recommendedName>
        <fullName evidence="8">Chalcone synthase</fullName>
    </recommendedName>
</protein>
<accession>A0A0D3HMI5</accession>
<dbReference type="Gene3D" id="3.40.47.10">
    <property type="match status" value="2"/>
</dbReference>
<dbReference type="STRING" id="65489.A0A0D3HMI5"/>
<name>A0A0D3HMI5_9ORYZ</name>
<dbReference type="InterPro" id="IPR016039">
    <property type="entry name" value="Thiolase-like"/>
</dbReference>
<sequence>MPHAATVVNDAVQPRRAAMLAIGTANPPNSLSQEEYTNWYFRVTNSDHLTNLKDKMKKICKFLITKCSCVATELAVRDQPSLDARQDILATVVPELAAAAAARAIAEWGRPASDVTHLVFTTYSGVRMPGGDLRLASLLGLRRSVQRTSMYFHGCSAAAALRVAKDLAENNPGARVLVVSAELSLTLFRAPQDGHVDTVVGQALFGDGAGAVIVGAGGDERQVFEMVSAAQTVLPDSEGAAEGQLNASGLVFRPSFELPAMVRDNVEQCLAEGVGKHVAHGGWNDLFWAVHPGGRKILDVVEERLALAPGKLDASRRVLSEYGNMSGASIIFVLDELRRRGDMPPGGLGVMLGIGPGISIEMMLLRVAAA</sequence>
<dbReference type="Gramene" id="OBART11G15600.1">
    <property type="protein sequence ID" value="OBART11G15600.1"/>
    <property type="gene ID" value="OBART11G15600"/>
</dbReference>
<feature type="domain" description="Chalcone/stilbene synthase C-terminal" evidence="5">
    <location>
        <begin position="225"/>
        <end position="366"/>
    </location>
</feature>
<evidence type="ECO:0000256" key="3">
    <source>
        <dbReference type="RuleBase" id="RU003633"/>
    </source>
</evidence>
<dbReference type="InterPro" id="IPR012328">
    <property type="entry name" value="Chalcone/stilbene_synt_C"/>
</dbReference>
<dbReference type="PANTHER" id="PTHR11877">
    <property type="entry name" value="HYDROXYMETHYLGLUTARYL-COA SYNTHASE"/>
    <property type="match status" value="1"/>
</dbReference>
<comment type="similarity">
    <text evidence="1 3">Belongs to the thiolase-like superfamily. Chalcone/stilbene synthases family.</text>
</comment>
<reference evidence="6" key="2">
    <citation type="submission" date="2015-03" db="UniProtKB">
        <authorList>
            <consortium name="EnsemblPlants"/>
        </authorList>
    </citation>
    <scope>IDENTIFICATION</scope>
</reference>
<dbReference type="PIRSF" id="PIRSF000451">
    <property type="entry name" value="PKS_III"/>
    <property type="match status" value="1"/>
</dbReference>
<evidence type="ECO:0000259" key="4">
    <source>
        <dbReference type="Pfam" id="PF00195"/>
    </source>
</evidence>
<dbReference type="Proteomes" id="UP000026960">
    <property type="component" value="Chromosome 11"/>
</dbReference>
<keyword evidence="7" id="KW-1185">Reference proteome</keyword>
<evidence type="ECO:0000313" key="6">
    <source>
        <dbReference type="EnsemblPlants" id="OBART11G15600.1"/>
    </source>
</evidence>
<dbReference type="HOGENOM" id="CLU_034992_2_0_1"/>
<feature type="domain" description="Chalcone/stilbene synthase N-terminal" evidence="4">
    <location>
        <begin position="16"/>
        <end position="217"/>
    </location>
</feature>
<dbReference type="GO" id="GO:0010208">
    <property type="term" value="P:pollen wall assembly"/>
    <property type="evidence" value="ECO:0007669"/>
    <property type="project" value="UniProtKB-ARBA"/>
</dbReference>
<dbReference type="GO" id="GO:0030639">
    <property type="term" value="P:polyketide biosynthetic process"/>
    <property type="evidence" value="ECO:0007669"/>
    <property type="project" value="TreeGrafter"/>
</dbReference>
<dbReference type="SUPFAM" id="SSF53901">
    <property type="entry name" value="Thiolase-like"/>
    <property type="match status" value="2"/>
</dbReference>
<dbReference type="GO" id="GO:0016747">
    <property type="term" value="F:acyltransferase activity, transferring groups other than amino-acyl groups"/>
    <property type="evidence" value="ECO:0007669"/>
    <property type="project" value="InterPro"/>
</dbReference>
<evidence type="ECO:0000256" key="2">
    <source>
        <dbReference type="PIRSR" id="PIRSR000451-1"/>
    </source>
</evidence>
<feature type="active site" description="Acyl-thioester intermediate" evidence="2">
    <location>
        <position position="155"/>
    </location>
</feature>
<dbReference type="Pfam" id="PF00195">
    <property type="entry name" value="Chal_sti_synt_N"/>
    <property type="match status" value="1"/>
</dbReference>
<dbReference type="PaxDb" id="65489-OBART11G15600.1"/>
<dbReference type="EnsemblPlants" id="OBART11G15600.1">
    <property type="protein sequence ID" value="OBART11G15600.1"/>
    <property type="gene ID" value="OBART11G15600"/>
</dbReference>
<organism evidence="6">
    <name type="scientific">Oryza barthii</name>
    <dbReference type="NCBI Taxonomy" id="65489"/>
    <lineage>
        <taxon>Eukaryota</taxon>
        <taxon>Viridiplantae</taxon>
        <taxon>Streptophyta</taxon>
        <taxon>Embryophyta</taxon>
        <taxon>Tracheophyta</taxon>
        <taxon>Spermatophyta</taxon>
        <taxon>Magnoliopsida</taxon>
        <taxon>Liliopsida</taxon>
        <taxon>Poales</taxon>
        <taxon>Poaceae</taxon>
        <taxon>BOP clade</taxon>
        <taxon>Oryzoideae</taxon>
        <taxon>Oryzeae</taxon>
        <taxon>Oryzinae</taxon>
        <taxon>Oryza</taxon>
    </lineage>
</organism>
<dbReference type="Pfam" id="PF02797">
    <property type="entry name" value="Chal_sti_synt_C"/>
    <property type="match status" value="1"/>
</dbReference>
<keyword evidence="3" id="KW-0012">Acyltransferase</keyword>
<dbReference type="PANTHER" id="PTHR11877:SF74">
    <property type="entry name" value="TYPE III POLYKETIDE SYNTHASE B"/>
    <property type="match status" value="1"/>
</dbReference>
<keyword evidence="3" id="KW-0808">Transferase</keyword>
<evidence type="ECO:0000313" key="7">
    <source>
        <dbReference type="Proteomes" id="UP000026960"/>
    </source>
</evidence>
<evidence type="ECO:0000256" key="1">
    <source>
        <dbReference type="ARBA" id="ARBA00005531"/>
    </source>
</evidence>
<evidence type="ECO:0000259" key="5">
    <source>
        <dbReference type="Pfam" id="PF02797"/>
    </source>
</evidence>
<evidence type="ECO:0008006" key="8">
    <source>
        <dbReference type="Google" id="ProtNLM"/>
    </source>
</evidence>
<dbReference type="InterPro" id="IPR001099">
    <property type="entry name" value="Chalcone/stilbene_synt_N"/>
</dbReference>
<dbReference type="AlphaFoldDB" id="A0A0D3HMI5"/>